<comment type="caution">
    <text evidence="1">The sequence shown here is derived from an EMBL/GenBank/DDBJ whole genome shotgun (WGS) entry which is preliminary data.</text>
</comment>
<organism evidence="1 2">
    <name type="scientific">Orbilia ellipsospora</name>
    <dbReference type="NCBI Taxonomy" id="2528407"/>
    <lineage>
        <taxon>Eukaryota</taxon>
        <taxon>Fungi</taxon>
        <taxon>Dikarya</taxon>
        <taxon>Ascomycota</taxon>
        <taxon>Pezizomycotina</taxon>
        <taxon>Orbiliomycetes</taxon>
        <taxon>Orbiliales</taxon>
        <taxon>Orbiliaceae</taxon>
        <taxon>Orbilia</taxon>
    </lineage>
</organism>
<evidence type="ECO:0000313" key="1">
    <source>
        <dbReference type="EMBL" id="KAK6540309.1"/>
    </source>
</evidence>
<protein>
    <submittedName>
        <fullName evidence="1">Uncharacterized protein</fullName>
    </submittedName>
</protein>
<proteinExistence type="predicted"/>
<sequence>MSFPVFPGTIKTNANGSQLICEFTSDNVKYVFTGNLNFNIKPFEGAFGRFEYDMEDEDIAASEVDFHGSIGQEDILIRLDSGEVFKGGIEYDSPAEVRGKGSWKKG</sequence>
<gene>
    <name evidence="1" type="ORF">TWF694_009115</name>
</gene>
<keyword evidence="2" id="KW-1185">Reference proteome</keyword>
<dbReference type="AlphaFoldDB" id="A0AAV9XDX8"/>
<name>A0AAV9XDX8_9PEZI</name>
<dbReference type="Proteomes" id="UP001365542">
    <property type="component" value="Unassembled WGS sequence"/>
</dbReference>
<accession>A0AAV9XDX8</accession>
<reference evidence="1 2" key="1">
    <citation type="submission" date="2019-10" db="EMBL/GenBank/DDBJ databases">
        <authorList>
            <person name="Palmer J.M."/>
        </authorList>
    </citation>
    <scope>NUCLEOTIDE SEQUENCE [LARGE SCALE GENOMIC DNA]</scope>
    <source>
        <strain evidence="1 2">TWF694</strain>
    </source>
</reference>
<dbReference type="EMBL" id="JAVHJO010000005">
    <property type="protein sequence ID" value="KAK6540309.1"/>
    <property type="molecule type" value="Genomic_DNA"/>
</dbReference>
<evidence type="ECO:0000313" key="2">
    <source>
        <dbReference type="Proteomes" id="UP001365542"/>
    </source>
</evidence>